<dbReference type="EMBL" id="JAPUUL010001007">
    <property type="protein sequence ID" value="KAJ8128634.1"/>
    <property type="molecule type" value="Genomic_DNA"/>
</dbReference>
<reference evidence="1" key="1">
    <citation type="submission" date="2022-12" db="EMBL/GenBank/DDBJ databases">
        <title>Genome Sequence of Lasiodiplodia mahajangana.</title>
        <authorList>
            <person name="Buettner E."/>
        </authorList>
    </citation>
    <scope>NUCLEOTIDE SEQUENCE</scope>
    <source>
        <strain evidence="1">VT137</strain>
    </source>
</reference>
<protein>
    <submittedName>
        <fullName evidence="1">Uncharacterized protein</fullName>
    </submittedName>
</protein>
<accession>A0ACC2JMS0</accession>
<sequence length="253" mass="29467">MGNNSATSCLSAEPHDDAIKDPLVHYFGCTQLNNRHKFLEPEHRIWKDEKTHQRNLEAARAVRGTSEQEIERKAEDSVEATRKRWAKNFAKEIRRIRLLRKTLEDEPPEGNLVLEVKNCREAWWNSKPHRPVLLDIVDGIAEREATRRELSPYMPEKDVSVGIIQFENSEPFNERCEPSGQYGESSYGRNELIWGKFPDQKTSVQSLLYEGERNNPERNLLHKDRIPGNSDRIRYFHIPSNNMILGSLLSRNH</sequence>
<evidence type="ECO:0000313" key="2">
    <source>
        <dbReference type="Proteomes" id="UP001153332"/>
    </source>
</evidence>
<evidence type="ECO:0000313" key="1">
    <source>
        <dbReference type="EMBL" id="KAJ8128634.1"/>
    </source>
</evidence>
<proteinExistence type="predicted"/>
<comment type="caution">
    <text evidence="1">The sequence shown here is derived from an EMBL/GenBank/DDBJ whole genome shotgun (WGS) entry which is preliminary data.</text>
</comment>
<organism evidence="1 2">
    <name type="scientific">Lasiodiplodia mahajangana</name>
    <dbReference type="NCBI Taxonomy" id="1108764"/>
    <lineage>
        <taxon>Eukaryota</taxon>
        <taxon>Fungi</taxon>
        <taxon>Dikarya</taxon>
        <taxon>Ascomycota</taxon>
        <taxon>Pezizomycotina</taxon>
        <taxon>Dothideomycetes</taxon>
        <taxon>Dothideomycetes incertae sedis</taxon>
        <taxon>Botryosphaeriales</taxon>
        <taxon>Botryosphaeriaceae</taxon>
        <taxon>Lasiodiplodia</taxon>
    </lineage>
</organism>
<dbReference type="Proteomes" id="UP001153332">
    <property type="component" value="Unassembled WGS sequence"/>
</dbReference>
<name>A0ACC2JMS0_9PEZI</name>
<gene>
    <name evidence="1" type="ORF">O1611_g5001</name>
</gene>
<keyword evidence="2" id="KW-1185">Reference proteome</keyword>